<dbReference type="Proteomes" id="UP001204615">
    <property type="component" value="Unassembled WGS sequence"/>
</dbReference>
<sequence>MEGRVLLYIEGEITLAELVDPANDAPH</sequence>
<evidence type="ECO:0000313" key="2">
    <source>
        <dbReference type="Proteomes" id="UP001204615"/>
    </source>
</evidence>
<protein>
    <submittedName>
        <fullName evidence="1">Uncharacterized protein</fullName>
    </submittedName>
</protein>
<evidence type="ECO:0000313" key="1">
    <source>
        <dbReference type="EMBL" id="MCP1375165.1"/>
    </source>
</evidence>
<dbReference type="EMBL" id="JAMZEK010000003">
    <property type="protein sequence ID" value="MCP1375165.1"/>
    <property type="molecule type" value="Genomic_DNA"/>
</dbReference>
<comment type="caution">
    <text evidence="1">The sequence shown here is derived from an EMBL/GenBank/DDBJ whole genome shotgun (WGS) entry which is preliminary data.</text>
</comment>
<organism evidence="1 2">
    <name type="scientific">Dyella lutea</name>
    <dbReference type="NCBI Taxonomy" id="2950441"/>
    <lineage>
        <taxon>Bacteria</taxon>
        <taxon>Pseudomonadati</taxon>
        <taxon>Pseudomonadota</taxon>
        <taxon>Gammaproteobacteria</taxon>
        <taxon>Lysobacterales</taxon>
        <taxon>Rhodanobacteraceae</taxon>
        <taxon>Dyella</taxon>
    </lineage>
</organism>
<name>A0ABT1FCQ4_9GAMM</name>
<reference evidence="1 2" key="1">
    <citation type="submission" date="2022-06" db="EMBL/GenBank/DDBJ databases">
        <title>Dyella sp. Sa strain:Sa Genome sequencing.</title>
        <authorList>
            <person name="Park S."/>
        </authorList>
    </citation>
    <scope>NUCLEOTIDE SEQUENCE [LARGE SCALE GENOMIC DNA]</scope>
    <source>
        <strain evidence="1 2">Sa</strain>
    </source>
</reference>
<keyword evidence="2" id="KW-1185">Reference proteome</keyword>
<accession>A0ABT1FCQ4</accession>
<gene>
    <name evidence="1" type="ORF">NC595_14035</name>
</gene>
<proteinExistence type="predicted"/>